<accession>A0AAE4SAE8</accession>
<dbReference type="Pfam" id="PF08544">
    <property type="entry name" value="GHMP_kinases_C"/>
    <property type="match status" value="1"/>
</dbReference>
<dbReference type="InterPro" id="IPR013750">
    <property type="entry name" value="GHMP_kinase_C_dom"/>
</dbReference>
<organism evidence="8 9">
    <name type="scientific">Methanorbis furvi</name>
    <dbReference type="NCBI Taxonomy" id="3028299"/>
    <lineage>
        <taxon>Archaea</taxon>
        <taxon>Methanobacteriati</taxon>
        <taxon>Methanobacteriota</taxon>
        <taxon>Stenosarchaea group</taxon>
        <taxon>Methanomicrobia</taxon>
        <taxon>Methanomicrobiales</taxon>
        <taxon>Methanocorpusculaceae</taxon>
        <taxon>Methanorbis</taxon>
    </lineage>
</organism>
<dbReference type="AlphaFoldDB" id="A0AAE4SAE8"/>
<evidence type="ECO:0000256" key="4">
    <source>
        <dbReference type="ARBA" id="ARBA00022840"/>
    </source>
</evidence>
<dbReference type="Pfam" id="PF00288">
    <property type="entry name" value="GHMP_kinases_N"/>
    <property type="match status" value="1"/>
</dbReference>
<keyword evidence="5" id="KW-0328">Glycosyltransferase</keyword>
<dbReference type="InterPro" id="IPR020568">
    <property type="entry name" value="Ribosomal_Su5_D2-typ_SF"/>
</dbReference>
<comment type="catalytic activity">
    <reaction evidence="5">
        <text>5-phospho-alpha-D-ribose 1-diphosphate + 4-hydroxybenzoate + H(+) = 4-(beta-D-ribofuranosyl)phenol 5'-phosphate + CO2 + diphosphate</text>
        <dbReference type="Rhea" id="RHEA:48556"/>
        <dbReference type="ChEBI" id="CHEBI:15378"/>
        <dbReference type="ChEBI" id="CHEBI:16526"/>
        <dbReference type="ChEBI" id="CHEBI:17879"/>
        <dbReference type="ChEBI" id="CHEBI:33019"/>
        <dbReference type="ChEBI" id="CHEBI:58017"/>
        <dbReference type="ChEBI" id="CHEBI:82767"/>
        <dbReference type="EC" id="2.4.2.54"/>
    </reaction>
</comment>
<dbReference type="NCBIfam" id="NF040726">
    <property type="entry name" value="BetaRFA-P_synth"/>
    <property type="match status" value="1"/>
</dbReference>
<sequence length="327" mass="35171">MLIKTPSRLHIALIDLNGSYARIDGGIGLTLENPKFILEAEPSDATAIEFAKTISNCPERSACIGKVTAATEKIISHFSLEEGYHFTVHQLYPAHSGLGSGTQMSLAAGKLITEQIGETISSVELATIIGRGGTSGIGVHAFDHGGFIADGGHSCKEKKTFMPSSASDANPPLLLGRYEFPEDWGVLLAIPNKGACFSGKEELDIFQTHCPLPRHDVEQVSHLIFMNLIPFLLEKDIESFGHVLDQIQATGFNKVELTLQPPEVTNLMNAMRDAGAFGVGISSFGPAVFTVYDRSNQDIVASTREYLGDGGMVIATKAQNHGAEIFR</sequence>
<evidence type="ECO:0000259" key="7">
    <source>
        <dbReference type="Pfam" id="PF08544"/>
    </source>
</evidence>
<dbReference type="InterPro" id="IPR004422">
    <property type="entry name" value="RFAP_synthase"/>
</dbReference>
<name>A0AAE4SAE8_9EURY</name>
<dbReference type="SUPFAM" id="SSF55060">
    <property type="entry name" value="GHMP Kinase, C-terminal domain"/>
    <property type="match status" value="1"/>
</dbReference>
<gene>
    <name evidence="8" type="ORF">McpAg1_08110</name>
</gene>
<comment type="similarity">
    <text evidence="5">Belongs to the beta-RFA-P synthase family.</text>
</comment>
<dbReference type="PANTHER" id="PTHR20861">
    <property type="entry name" value="HOMOSERINE/4-DIPHOSPHOCYTIDYL-2-C-METHYL-D-ERYTHRITOL KINASE"/>
    <property type="match status" value="1"/>
</dbReference>
<dbReference type="Proteomes" id="UP001273136">
    <property type="component" value="Unassembled WGS sequence"/>
</dbReference>
<comment type="function">
    <text evidence="5">Catalyzes the condensation of 4-aminobenzoate (pABA) with 5-phospho-alpha-D-ribose 1-diphosphate (PRPP) to produce beta-ribofuranosylaminobenzene 5'-phosphate (beta-RFA-P).</text>
</comment>
<evidence type="ECO:0000256" key="2">
    <source>
        <dbReference type="ARBA" id="ARBA00022679"/>
    </source>
</evidence>
<evidence type="ECO:0000256" key="5">
    <source>
        <dbReference type="PIRNR" id="PIRNR004884"/>
    </source>
</evidence>
<dbReference type="EC" id="2.4.2.54" evidence="5"/>
<dbReference type="EMBL" id="JAWDKA010000004">
    <property type="protein sequence ID" value="MDV0441603.1"/>
    <property type="molecule type" value="Genomic_DNA"/>
</dbReference>
<dbReference type="SUPFAM" id="SSF54211">
    <property type="entry name" value="Ribosomal protein S5 domain 2-like"/>
    <property type="match status" value="1"/>
</dbReference>
<comment type="caution">
    <text evidence="8">The sequence shown here is derived from an EMBL/GenBank/DDBJ whole genome shotgun (WGS) entry which is preliminary data.</text>
</comment>
<dbReference type="NCBIfam" id="TIGR00144">
    <property type="entry name" value="beta_RFAP_syn"/>
    <property type="match status" value="1"/>
</dbReference>
<evidence type="ECO:0000313" key="8">
    <source>
        <dbReference type="EMBL" id="MDV0441603.1"/>
    </source>
</evidence>
<feature type="domain" description="GHMP kinase C-terminal" evidence="7">
    <location>
        <begin position="229"/>
        <end position="301"/>
    </location>
</feature>
<dbReference type="InterPro" id="IPR014721">
    <property type="entry name" value="Ribsml_uS5_D2-typ_fold_subgr"/>
</dbReference>
<dbReference type="InterPro" id="IPR053442">
    <property type="entry name" value="Beta-RFA-P_synthase"/>
</dbReference>
<dbReference type="PANTHER" id="PTHR20861:SF6">
    <property type="entry name" value="BETA-RIBOFURANOSYLPHENOL 5'-PHOSPHATE SYNTHASE"/>
    <property type="match status" value="1"/>
</dbReference>
<dbReference type="InterPro" id="IPR006204">
    <property type="entry name" value="GHMP_kinase_N_dom"/>
</dbReference>
<keyword evidence="1" id="KW-0028">Amino-acid biosynthesis</keyword>
<comment type="pathway">
    <text evidence="5">Cofactor biosynthesis; 5,6,7,8-tetrahydromethanopterin biosynthesis.</text>
</comment>
<dbReference type="GO" id="GO:0043793">
    <property type="term" value="F:beta-ribofuranosylaminobenzene 5'-phosphate synthase activity"/>
    <property type="evidence" value="ECO:0007669"/>
    <property type="project" value="UniProtKB-EC"/>
</dbReference>
<feature type="domain" description="GHMP kinase N-terminal" evidence="6">
    <location>
        <begin position="67"/>
        <end position="144"/>
    </location>
</feature>
<reference evidence="8" key="1">
    <citation type="submission" date="2023-06" db="EMBL/GenBank/DDBJ databases">
        <title>Genome sequence of Methancorpusculaceae sp. Ag1.</title>
        <authorList>
            <person name="Protasov E."/>
            <person name="Platt K."/>
            <person name="Poehlein A."/>
            <person name="Daniel R."/>
            <person name="Brune A."/>
        </authorList>
    </citation>
    <scope>NUCLEOTIDE SEQUENCE</scope>
    <source>
        <strain evidence="8">Ag1</strain>
    </source>
</reference>
<dbReference type="RefSeq" id="WP_338094007.1">
    <property type="nucleotide sequence ID" value="NZ_JAWDKA010000004.1"/>
</dbReference>
<evidence type="ECO:0000313" key="9">
    <source>
        <dbReference type="Proteomes" id="UP001273136"/>
    </source>
</evidence>
<keyword evidence="3" id="KW-0547">Nucleotide-binding</keyword>
<proteinExistence type="inferred from homology"/>
<keyword evidence="9" id="KW-1185">Reference proteome</keyword>
<dbReference type="PIRSF" id="PIRSF004884">
    <property type="entry name" value="Sugar_kin_arch"/>
    <property type="match status" value="1"/>
</dbReference>
<keyword evidence="4" id="KW-0067">ATP-binding</keyword>
<evidence type="ECO:0000256" key="1">
    <source>
        <dbReference type="ARBA" id="ARBA00022605"/>
    </source>
</evidence>
<comment type="subunit">
    <text evidence="5">Homodimer.</text>
</comment>
<dbReference type="Gene3D" id="3.30.230.10">
    <property type="match status" value="1"/>
</dbReference>
<protein>
    <recommendedName>
        <fullName evidence="5">Beta-ribofuranosylaminobenzene 5'-phosphate synthase</fullName>
        <shortName evidence="5">Beta-RFA-P synthase</shortName>
        <ecNumber evidence="5">2.4.2.54</ecNumber>
    </recommendedName>
</protein>
<evidence type="ECO:0000256" key="3">
    <source>
        <dbReference type="ARBA" id="ARBA00022741"/>
    </source>
</evidence>
<dbReference type="InterPro" id="IPR036554">
    <property type="entry name" value="GHMP_kinase_C_sf"/>
</dbReference>
<evidence type="ECO:0000259" key="6">
    <source>
        <dbReference type="Pfam" id="PF00288"/>
    </source>
</evidence>
<keyword evidence="2 5" id="KW-0808">Transferase</keyword>
<dbReference type="GO" id="GO:0008652">
    <property type="term" value="P:amino acid biosynthetic process"/>
    <property type="evidence" value="ECO:0007669"/>
    <property type="project" value="UniProtKB-KW"/>
</dbReference>
<dbReference type="GO" id="GO:0005524">
    <property type="term" value="F:ATP binding"/>
    <property type="evidence" value="ECO:0007669"/>
    <property type="project" value="UniProtKB-UniRule"/>
</dbReference>